<protein>
    <submittedName>
        <fullName evidence="1 2">Uncharacterized protein</fullName>
    </submittedName>
</protein>
<dbReference type="OrthoDB" id="661377at2759"/>
<sequence>MQSPAVNNNAKLSPVHQVAISAAAGARRVSGAGNNDLAVVLQRRPHRPVGALLAVAPPNASALAEAVCTTTTAKNNTNNEKQLQDVIKLREDKYFETEMTVQDCELDKYGVVNNSIYASYIEKAREELLLSLGISTGLIICTGNLLALSELNLKYYTPLRFVVRVRLVRIKGVRIFAEHIIETMPDRKLVVEATATVVCLNKDYRPTRVFPEMSDKLQRFFST</sequence>
<keyword evidence="3" id="KW-1185">Reference proteome</keyword>
<reference evidence="2" key="3">
    <citation type="submission" date="2018-08" db="UniProtKB">
        <authorList>
            <consortium name="EnsemblPlants"/>
        </authorList>
    </citation>
    <scope>IDENTIFICATION</scope>
    <source>
        <strain evidence="2">cv. Bd21</strain>
    </source>
</reference>
<dbReference type="EMBL" id="CM000880">
    <property type="protein sequence ID" value="KQK16450.1"/>
    <property type="molecule type" value="Genomic_DNA"/>
</dbReference>
<reference evidence="1" key="2">
    <citation type="submission" date="2017-06" db="EMBL/GenBank/DDBJ databases">
        <title>WGS assembly of Brachypodium distachyon.</title>
        <authorList>
            <consortium name="The International Brachypodium Initiative"/>
            <person name="Lucas S."/>
            <person name="Harmon-Smith M."/>
            <person name="Lail K."/>
            <person name="Tice H."/>
            <person name="Grimwood J."/>
            <person name="Bruce D."/>
            <person name="Barry K."/>
            <person name="Shu S."/>
            <person name="Lindquist E."/>
            <person name="Wang M."/>
            <person name="Pitluck S."/>
            <person name="Vogel J.P."/>
            <person name="Garvin D.F."/>
            <person name="Mockler T.C."/>
            <person name="Schmutz J."/>
            <person name="Rokhsar D."/>
            <person name="Bevan M.W."/>
        </authorList>
    </citation>
    <scope>NUCLEOTIDE SEQUENCE</scope>
    <source>
        <strain evidence="1">Bd21</strain>
    </source>
</reference>
<dbReference type="AlphaFoldDB" id="A0A0Q3RTT6"/>
<reference evidence="1 2" key="1">
    <citation type="journal article" date="2010" name="Nature">
        <title>Genome sequencing and analysis of the model grass Brachypodium distachyon.</title>
        <authorList>
            <consortium name="International Brachypodium Initiative"/>
        </authorList>
    </citation>
    <scope>NUCLEOTIDE SEQUENCE [LARGE SCALE GENOMIC DNA]</scope>
    <source>
        <strain evidence="1 2">Bd21</strain>
    </source>
</reference>
<name>A0A0Q3RTT6_BRADI</name>
<dbReference type="ExpressionAtlas" id="A0A0Q3RTT6">
    <property type="expression patterns" value="differential"/>
</dbReference>
<dbReference type="Gramene" id="KQK16450">
    <property type="protein sequence ID" value="KQK16450"/>
    <property type="gene ID" value="BRADI_1g28810v3"/>
</dbReference>
<dbReference type="InterPro" id="IPR029069">
    <property type="entry name" value="HotDog_dom_sf"/>
</dbReference>
<dbReference type="SUPFAM" id="SSF54637">
    <property type="entry name" value="Thioesterase/thiol ester dehydrase-isomerase"/>
    <property type="match status" value="1"/>
</dbReference>
<dbReference type="PANTHER" id="PTHR31793:SF4">
    <property type="entry name" value="OS02G0659700 PROTEIN"/>
    <property type="match status" value="1"/>
</dbReference>
<evidence type="ECO:0000313" key="1">
    <source>
        <dbReference type="EMBL" id="KQK16450.1"/>
    </source>
</evidence>
<evidence type="ECO:0000313" key="2">
    <source>
        <dbReference type="EnsemblPlants" id="KQK16450"/>
    </source>
</evidence>
<gene>
    <name evidence="2" type="primary">LOC100846180</name>
    <name evidence="1" type="ORF">BRADI_1g28810v3</name>
</gene>
<dbReference type="Proteomes" id="UP000008810">
    <property type="component" value="Chromosome 1"/>
</dbReference>
<dbReference type="FunFam" id="3.10.129.10:FF:000066">
    <property type="entry name" value="Acyl-acyl carrier protein thioesterase ATL3 chloroplastic"/>
    <property type="match status" value="1"/>
</dbReference>
<dbReference type="InterPro" id="IPR050563">
    <property type="entry name" value="4-hydroxybenzoyl-CoA_TE"/>
</dbReference>
<dbReference type="Pfam" id="PF13279">
    <property type="entry name" value="4HBT_2"/>
    <property type="match status" value="1"/>
</dbReference>
<organism evidence="1">
    <name type="scientific">Brachypodium distachyon</name>
    <name type="common">Purple false brome</name>
    <name type="synonym">Trachynia distachya</name>
    <dbReference type="NCBI Taxonomy" id="15368"/>
    <lineage>
        <taxon>Eukaryota</taxon>
        <taxon>Viridiplantae</taxon>
        <taxon>Streptophyta</taxon>
        <taxon>Embryophyta</taxon>
        <taxon>Tracheophyta</taxon>
        <taxon>Spermatophyta</taxon>
        <taxon>Magnoliopsida</taxon>
        <taxon>Liliopsida</taxon>
        <taxon>Poales</taxon>
        <taxon>Poaceae</taxon>
        <taxon>BOP clade</taxon>
        <taxon>Pooideae</taxon>
        <taxon>Stipodae</taxon>
        <taxon>Brachypodieae</taxon>
        <taxon>Brachypodium</taxon>
    </lineage>
</organism>
<dbReference type="EnsemblPlants" id="KQK16450">
    <property type="protein sequence ID" value="KQK16450"/>
    <property type="gene ID" value="BRADI_1g28810v3"/>
</dbReference>
<dbReference type="Gene3D" id="3.10.129.10">
    <property type="entry name" value="Hotdog Thioesterase"/>
    <property type="match status" value="1"/>
</dbReference>
<proteinExistence type="predicted"/>
<accession>A0A0Q3RTT6</accession>
<dbReference type="PANTHER" id="PTHR31793">
    <property type="entry name" value="4-HYDROXYBENZOYL-COA THIOESTERASE FAMILY MEMBER"/>
    <property type="match status" value="1"/>
</dbReference>
<evidence type="ECO:0000313" key="3">
    <source>
        <dbReference type="Proteomes" id="UP000008810"/>
    </source>
</evidence>
<dbReference type="CDD" id="cd00586">
    <property type="entry name" value="4HBT"/>
    <property type="match status" value="1"/>
</dbReference>